<organism evidence="2 3">
    <name type="scientific">Candidatus Roizmanbacteria bacterium RIFCSPLOWO2_01_FULL_37_12</name>
    <dbReference type="NCBI Taxonomy" id="1802056"/>
    <lineage>
        <taxon>Bacteria</taxon>
        <taxon>Candidatus Roizmaniibacteriota</taxon>
    </lineage>
</organism>
<dbReference type="InterPro" id="IPR010982">
    <property type="entry name" value="Lambda_DNA-bd_dom_sf"/>
</dbReference>
<keyword evidence="1" id="KW-0472">Membrane</keyword>
<dbReference type="EMBL" id="MGAG01000037">
    <property type="protein sequence ID" value="OGK39795.1"/>
    <property type="molecule type" value="Genomic_DNA"/>
</dbReference>
<dbReference type="PANTHER" id="PTHR34475">
    <property type="match status" value="1"/>
</dbReference>
<dbReference type="Gene3D" id="1.10.260.40">
    <property type="entry name" value="lambda repressor-like DNA-binding domains"/>
    <property type="match status" value="1"/>
</dbReference>
<dbReference type="InterPro" id="IPR013783">
    <property type="entry name" value="Ig-like_fold"/>
</dbReference>
<dbReference type="InterPro" id="IPR050400">
    <property type="entry name" value="Bact_Cytoskel_RodZ"/>
</dbReference>
<sequence>MLSVGEIIKKQRERLNIDFNEVERAIKVRKKFLLAVEQNNWAIFSSRVYISGIIKNYSLFLGLDPNTTLAFFRRDYERQEAIKFKRRLAGYYFTPETKKAFIVVLVFIFALFFGYFGFQLTLYFSPPKITILSPKTDFFQKKDRVKILAKTEKDATVTILGERVYQNTDGLFEIEFPLKKGKNELVIEVVGANGRKAVFKKIFERNN</sequence>
<feature type="transmembrane region" description="Helical" evidence="1">
    <location>
        <begin position="100"/>
        <end position="124"/>
    </location>
</feature>
<dbReference type="Proteomes" id="UP000177698">
    <property type="component" value="Unassembled WGS sequence"/>
</dbReference>
<comment type="caution">
    <text evidence="2">The sequence shown here is derived from an EMBL/GenBank/DDBJ whole genome shotgun (WGS) entry which is preliminary data.</text>
</comment>
<gene>
    <name evidence="2" type="ORF">A2954_05225</name>
</gene>
<dbReference type="AlphaFoldDB" id="A0A1F7I8U7"/>
<dbReference type="PANTHER" id="PTHR34475:SF1">
    <property type="entry name" value="CYTOSKELETON PROTEIN RODZ"/>
    <property type="match status" value="1"/>
</dbReference>
<reference evidence="2 3" key="1">
    <citation type="journal article" date="2016" name="Nat. Commun.">
        <title>Thousands of microbial genomes shed light on interconnected biogeochemical processes in an aquifer system.</title>
        <authorList>
            <person name="Anantharaman K."/>
            <person name="Brown C.T."/>
            <person name="Hug L.A."/>
            <person name="Sharon I."/>
            <person name="Castelle C.J."/>
            <person name="Probst A.J."/>
            <person name="Thomas B.C."/>
            <person name="Singh A."/>
            <person name="Wilkins M.J."/>
            <person name="Karaoz U."/>
            <person name="Brodie E.L."/>
            <person name="Williams K.H."/>
            <person name="Hubbard S.S."/>
            <person name="Banfield J.F."/>
        </authorList>
    </citation>
    <scope>NUCLEOTIDE SEQUENCE [LARGE SCALE GENOMIC DNA]</scope>
</reference>
<name>A0A1F7I8U7_9BACT</name>
<evidence type="ECO:0008006" key="4">
    <source>
        <dbReference type="Google" id="ProtNLM"/>
    </source>
</evidence>
<dbReference type="STRING" id="1802056.A2954_05225"/>
<keyword evidence="1" id="KW-1133">Transmembrane helix</keyword>
<dbReference type="GO" id="GO:0003677">
    <property type="term" value="F:DNA binding"/>
    <property type="evidence" value="ECO:0007669"/>
    <property type="project" value="InterPro"/>
</dbReference>
<dbReference type="Pfam" id="PF13413">
    <property type="entry name" value="HTH_25"/>
    <property type="match status" value="1"/>
</dbReference>
<dbReference type="Gene3D" id="2.60.40.10">
    <property type="entry name" value="Immunoglobulins"/>
    <property type="match status" value="1"/>
</dbReference>
<evidence type="ECO:0000256" key="1">
    <source>
        <dbReference type="SAM" id="Phobius"/>
    </source>
</evidence>
<evidence type="ECO:0000313" key="3">
    <source>
        <dbReference type="Proteomes" id="UP000177698"/>
    </source>
</evidence>
<protein>
    <recommendedName>
        <fullName evidence="4">HTH cro/C1-type domain-containing protein</fullName>
    </recommendedName>
</protein>
<evidence type="ECO:0000313" key="2">
    <source>
        <dbReference type="EMBL" id="OGK39795.1"/>
    </source>
</evidence>
<proteinExistence type="predicted"/>
<keyword evidence="1" id="KW-0812">Transmembrane</keyword>
<accession>A0A1F7I8U7</accession>